<keyword evidence="1" id="KW-1133">Transmembrane helix</keyword>
<keyword evidence="1" id="KW-0812">Transmembrane</keyword>
<dbReference type="Pfam" id="PF10323">
    <property type="entry name" value="7TM_GPCR_Srv"/>
    <property type="match status" value="1"/>
</dbReference>
<evidence type="ECO:0000313" key="2">
    <source>
        <dbReference type="EMBL" id="CAB3409879.1"/>
    </source>
</evidence>
<gene>
    <name evidence="2" type="ORF">CBOVIS_LOCUS11477</name>
</gene>
<reference evidence="2 3" key="1">
    <citation type="submission" date="2020-04" db="EMBL/GenBank/DDBJ databases">
        <authorList>
            <person name="Laetsch R D."/>
            <person name="Stevens L."/>
            <person name="Kumar S."/>
            <person name="Blaxter L. M."/>
        </authorList>
    </citation>
    <scope>NUCLEOTIDE SEQUENCE [LARGE SCALE GENOMIC DNA]</scope>
</reference>
<dbReference type="Proteomes" id="UP000494206">
    <property type="component" value="Unassembled WGS sequence"/>
</dbReference>
<feature type="transmembrane region" description="Helical" evidence="1">
    <location>
        <begin position="76"/>
        <end position="98"/>
    </location>
</feature>
<protein>
    <recommendedName>
        <fullName evidence="4">Serpentine receptor class gamma</fullName>
    </recommendedName>
</protein>
<dbReference type="EMBL" id="CADEPM010000009">
    <property type="protein sequence ID" value="CAB3409879.1"/>
    <property type="molecule type" value="Genomic_DNA"/>
</dbReference>
<feature type="transmembrane region" description="Helical" evidence="1">
    <location>
        <begin position="41"/>
        <end position="61"/>
    </location>
</feature>
<evidence type="ECO:0008006" key="4">
    <source>
        <dbReference type="Google" id="ProtNLM"/>
    </source>
</evidence>
<feature type="transmembrane region" description="Helical" evidence="1">
    <location>
        <begin position="12"/>
        <end position="29"/>
    </location>
</feature>
<organism evidence="2 3">
    <name type="scientific">Caenorhabditis bovis</name>
    <dbReference type="NCBI Taxonomy" id="2654633"/>
    <lineage>
        <taxon>Eukaryota</taxon>
        <taxon>Metazoa</taxon>
        <taxon>Ecdysozoa</taxon>
        <taxon>Nematoda</taxon>
        <taxon>Chromadorea</taxon>
        <taxon>Rhabditida</taxon>
        <taxon>Rhabditina</taxon>
        <taxon>Rhabditomorpha</taxon>
        <taxon>Rhabditoidea</taxon>
        <taxon>Rhabditidae</taxon>
        <taxon>Peloderinae</taxon>
        <taxon>Caenorhabditis</taxon>
    </lineage>
</organism>
<evidence type="ECO:0000313" key="3">
    <source>
        <dbReference type="Proteomes" id="UP000494206"/>
    </source>
</evidence>
<dbReference type="AlphaFoldDB" id="A0A8S1FER4"/>
<name>A0A8S1FER4_9PELO</name>
<proteinExistence type="predicted"/>
<dbReference type="InterPro" id="IPR019426">
    <property type="entry name" value="7TM_GPCR_serpentine_rcpt_Srv"/>
</dbReference>
<sequence length="115" mass="13068">MTDSLTAVPQTTLEIYCMILYLAVLIGLVTTSRPNLRKPFFHIFISTGFMDVLSIVSNMYLRLSIQYHLGPEQADAFMWANYLSDVAILGHLIGNILLQFNRFTSVVTPEFHLKV</sequence>
<dbReference type="OrthoDB" id="5905228at2759"/>
<evidence type="ECO:0000256" key="1">
    <source>
        <dbReference type="SAM" id="Phobius"/>
    </source>
</evidence>
<keyword evidence="1" id="KW-0472">Membrane</keyword>
<keyword evidence="3" id="KW-1185">Reference proteome</keyword>
<comment type="caution">
    <text evidence="2">The sequence shown here is derived from an EMBL/GenBank/DDBJ whole genome shotgun (WGS) entry which is preliminary data.</text>
</comment>
<accession>A0A8S1FER4</accession>